<feature type="compositionally biased region" description="Basic and acidic residues" evidence="1">
    <location>
        <begin position="23"/>
        <end position="33"/>
    </location>
</feature>
<feature type="compositionally biased region" description="Basic residues" evidence="1">
    <location>
        <begin position="47"/>
        <end position="56"/>
    </location>
</feature>
<evidence type="ECO:0000313" key="3">
    <source>
        <dbReference type="Proteomes" id="UP000017836"/>
    </source>
</evidence>
<name>W1NX45_AMBTC</name>
<protein>
    <submittedName>
        <fullName evidence="2">Uncharacterized protein</fullName>
    </submittedName>
</protein>
<organism evidence="2 3">
    <name type="scientific">Amborella trichopoda</name>
    <dbReference type="NCBI Taxonomy" id="13333"/>
    <lineage>
        <taxon>Eukaryota</taxon>
        <taxon>Viridiplantae</taxon>
        <taxon>Streptophyta</taxon>
        <taxon>Embryophyta</taxon>
        <taxon>Tracheophyta</taxon>
        <taxon>Spermatophyta</taxon>
        <taxon>Magnoliopsida</taxon>
        <taxon>Amborellales</taxon>
        <taxon>Amborellaceae</taxon>
        <taxon>Amborella</taxon>
    </lineage>
</organism>
<dbReference type="Gramene" id="ERM99865">
    <property type="protein sequence ID" value="ERM99865"/>
    <property type="gene ID" value="AMTR_s00098p00158110"/>
</dbReference>
<accession>W1NX45</accession>
<gene>
    <name evidence="2" type="ORF">AMTR_s00098p00158110</name>
</gene>
<keyword evidence="3" id="KW-1185">Reference proteome</keyword>
<evidence type="ECO:0000313" key="2">
    <source>
        <dbReference type="EMBL" id="ERM99865.1"/>
    </source>
</evidence>
<sequence>MGVDFDVPIGVVLEEIKLKKSEEKARKAREVTKTKKNKDKMEQTPVKKMKSSKKKKEGVNPFRSSSRIASIFGLMNGTRSSYQDGVAGSGGGQQQGSFVFRSHFF</sequence>
<dbReference type="Proteomes" id="UP000017836">
    <property type="component" value="Unassembled WGS sequence"/>
</dbReference>
<dbReference type="AlphaFoldDB" id="W1NX45"/>
<dbReference type="EMBL" id="KI394979">
    <property type="protein sequence ID" value="ERM99865.1"/>
    <property type="molecule type" value="Genomic_DNA"/>
</dbReference>
<reference evidence="3" key="1">
    <citation type="journal article" date="2013" name="Science">
        <title>The Amborella genome and the evolution of flowering plants.</title>
        <authorList>
            <consortium name="Amborella Genome Project"/>
        </authorList>
    </citation>
    <scope>NUCLEOTIDE SEQUENCE [LARGE SCALE GENOMIC DNA]</scope>
</reference>
<dbReference type="HOGENOM" id="CLU_2240251_0_0_1"/>
<proteinExistence type="predicted"/>
<feature type="region of interest" description="Disordered" evidence="1">
    <location>
        <begin position="23"/>
        <end position="62"/>
    </location>
</feature>
<evidence type="ECO:0000256" key="1">
    <source>
        <dbReference type="SAM" id="MobiDB-lite"/>
    </source>
</evidence>